<protein>
    <submittedName>
        <fullName evidence="2">Uncharacterized protein</fullName>
    </submittedName>
</protein>
<feature type="region of interest" description="Disordered" evidence="1">
    <location>
        <begin position="115"/>
        <end position="135"/>
    </location>
</feature>
<reference evidence="2" key="1">
    <citation type="submission" date="2020-11" db="EMBL/GenBank/DDBJ databases">
        <authorList>
            <person name="Tran Van P."/>
        </authorList>
    </citation>
    <scope>NUCLEOTIDE SEQUENCE</scope>
</reference>
<evidence type="ECO:0000313" key="3">
    <source>
        <dbReference type="Proteomes" id="UP000678499"/>
    </source>
</evidence>
<dbReference type="AlphaFoldDB" id="A0A7R9BUA7"/>
<name>A0A7R9BUA7_9CRUS</name>
<proteinExistence type="predicted"/>
<keyword evidence="3" id="KW-1185">Reference proteome</keyword>
<dbReference type="OrthoDB" id="6364474at2759"/>
<evidence type="ECO:0000313" key="2">
    <source>
        <dbReference type="EMBL" id="CAD7280114.1"/>
    </source>
</evidence>
<gene>
    <name evidence="2" type="ORF">NMOB1V02_LOCUS7777</name>
</gene>
<sequence>MTSTRGVGISVKEVTVSRATKTFLAAQSSGRPPGHPGGRTEWCNPRSPPIKTHGGFGDAIRTDQVRSRATSPPEKKKQPLPIYLFSSFENKRKIDMKTVFILAAVLAVVYGDGHGHHGHHAHGSSHGHDTYGYQPSYEEYKEPEYKQTHGYEQPKHGYEQPKHGYEQPKYGYEQPKYSSYKEPSYSGYQEPAYKPEPYSSYETPKYTHKEPSYKEPSYKGHSHKEPSYKEPTYKASSYKAHSYKEPEYKPTEYKTYEPKGYKPSSYKTPAYKAPAYEQPAYEPEYKPQYETPAAYHQPASYDYKASSYHQAKPAYEEPAYKPAYEEPYGYEEPAYHGKRIQFHSFCRVSRKAFCDNFFVDGINYSHRRRSEVMFRAARFALLVGVVACALSLVSSTEKQFHYRNRANQDALKVGKFVQEMERVRAGKRESRQLDEVFGSIADITQILGLIMRLAQAAVNGFAYIANMMANARQDSPLLAQVLWAAVQLLGQGAVVLSRSYDDQLGDALQNMLTDLHVLA</sequence>
<dbReference type="Proteomes" id="UP000678499">
    <property type="component" value="Unassembled WGS sequence"/>
</dbReference>
<feature type="compositionally biased region" description="Basic and acidic residues" evidence="1">
    <location>
        <begin position="149"/>
        <end position="166"/>
    </location>
</feature>
<feature type="compositionally biased region" description="Basic residues" evidence="1">
    <location>
        <begin position="116"/>
        <end position="125"/>
    </location>
</feature>
<feature type="compositionally biased region" description="Basic and acidic residues" evidence="1">
    <location>
        <begin position="205"/>
        <end position="232"/>
    </location>
</feature>
<accession>A0A7R9BUA7</accession>
<dbReference type="EMBL" id="CAJPEX010001948">
    <property type="protein sequence ID" value="CAG0920266.1"/>
    <property type="molecule type" value="Genomic_DNA"/>
</dbReference>
<organism evidence="2">
    <name type="scientific">Notodromas monacha</name>
    <dbReference type="NCBI Taxonomy" id="399045"/>
    <lineage>
        <taxon>Eukaryota</taxon>
        <taxon>Metazoa</taxon>
        <taxon>Ecdysozoa</taxon>
        <taxon>Arthropoda</taxon>
        <taxon>Crustacea</taxon>
        <taxon>Oligostraca</taxon>
        <taxon>Ostracoda</taxon>
        <taxon>Podocopa</taxon>
        <taxon>Podocopida</taxon>
        <taxon>Cypridocopina</taxon>
        <taxon>Cypridoidea</taxon>
        <taxon>Cyprididae</taxon>
        <taxon>Notodromas</taxon>
    </lineage>
</organism>
<feature type="region of interest" description="Disordered" evidence="1">
    <location>
        <begin position="199"/>
        <end position="233"/>
    </location>
</feature>
<feature type="region of interest" description="Disordered" evidence="1">
    <location>
        <begin position="23"/>
        <end position="59"/>
    </location>
</feature>
<dbReference type="EMBL" id="OA883985">
    <property type="protein sequence ID" value="CAD7280114.1"/>
    <property type="molecule type" value="Genomic_DNA"/>
</dbReference>
<feature type="region of interest" description="Disordered" evidence="1">
    <location>
        <begin position="149"/>
        <end position="176"/>
    </location>
</feature>
<evidence type="ECO:0000256" key="1">
    <source>
        <dbReference type="SAM" id="MobiDB-lite"/>
    </source>
</evidence>